<evidence type="ECO:0000313" key="3">
    <source>
        <dbReference type="Proteomes" id="UP000324748"/>
    </source>
</evidence>
<keyword evidence="3" id="KW-1185">Reference proteome</keyword>
<evidence type="ECO:0000313" key="2">
    <source>
        <dbReference type="EMBL" id="KAA1079710.1"/>
    </source>
</evidence>
<accession>A0A5B0MV77</accession>
<dbReference type="AlphaFoldDB" id="A0A5B0MV77"/>
<comment type="caution">
    <text evidence="2">The sequence shown here is derived from an EMBL/GenBank/DDBJ whole genome shotgun (WGS) entry which is preliminary data.</text>
</comment>
<name>A0A5B0MV77_PUCGR</name>
<sequence>MSAYKFFSIVISLLAYSSSCLGQNANPCFPNGQVNEGDCDRAFALMNFTTDHTVLSGEKKISTAFGGCLLEVISKNKGTIPRLDIFGAILDIEDRCTPALVGTLPYQRFIMTISQIQPDTPVFGSNTIFDQPSCNIKSPFSPGNVSPPDCLKAIDSIRINKASPQKLLKQSAGEISASFKTCFVYIKSSNQLDITLNQDKLKR</sequence>
<gene>
    <name evidence="2" type="ORF">PGT21_022083</name>
</gene>
<organism evidence="2 3">
    <name type="scientific">Puccinia graminis f. sp. tritici</name>
    <dbReference type="NCBI Taxonomy" id="56615"/>
    <lineage>
        <taxon>Eukaryota</taxon>
        <taxon>Fungi</taxon>
        <taxon>Dikarya</taxon>
        <taxon>Basidiomycota</taxon>
        <taxon>Pucciniomycotina</taxon>
        <taxon>Pucciniomycetes</taxon>
        <taxon>Pucciniales</taxon>
        <taxon>Pucciniaceae</taxon>
        <taxon>Puccinia</taxon>
    </lineage>
</organism>
<protein>
    <submittedName>
        <fullName evidence="2">Uncharacterized protein</fullName>
    </submittedName>
</protein>
<proteinExistence type="predicted"/>
<keyword evidence="1" id="KW-0732">Signal</keyword>
<evidence type="ECO:0000256" key="1">
    <source>
        <dbReference type="SAM" id="SignalP"/>
    </source>
</evidence>
<feature type="chain" id="PRO_5022678283" evidence="1">
    <location>
        <begin position="23"/>
        <end position="203"/>
    </location>
</feature>
<dbReference type="Proteomes" id="UP000324748">
    <property type="component" value="Unassembled WGS sequence"/>
</dbReference>
<reference evidence="2 3" key="1">
    <citation type="submission" date="2019-05" db="EMBL/GenBank/DDBJ databases">
        <title>Emergence of the Ug99 lineage of the wheat stem rust pathogen through somatic hybridization.</title>
        <authorList>
            <person name="Li F."/>
            <person name="Upadhyaya N.M."/>
            <person name="Sperschneider J."/>
            <person name="Matny O."/>
            <person name="Nguyen-Phuc H."/>
            <person name="Mago R."/>
            <person name="Raley C."/>
            <person name="Miller M.E."/>
            <person name="Silverstein K.A.T."/>
            <person name="Henningsen E."/>
            <person name="Hirsch C.D."/>
            <person name="Visser B."/>
            <person name="Pretorius Z.A."/>
            <person name="Steffenson B.J."/>
            <person name="Schwessinger B."/>
            <person name="Dodds P.N."/>
            <person name="Figueroa M."/>
        </authorList>
    </citation>
    <scope>NUCLEOTIDE SEQUENCE [LARGE SCALE GENOMIC DNA]</scope>
    <source>
        <strain evidence="2">21-0</strain>
    </source>
</reference>
<dbReference type="EMBL" id="VSWC01000132">
    <property type="protein sequence ID" value="KAA1079710.1"/>
    <property type="molecule type" value="Genomic_DNA"/>
</dbReference>
<feature type="signal peptide" evidence="1">
    <location>
        <begin position="1"/>
        <end position="22"/>
    </location>
</feature>